<evidence type="ECO:0000313" key="2">
    <source>
        <dbReference type="Proteomes" id="UP001500751"/>
    </source>
</evidence>
<sequence length="155" mass="16902">MAVFRRIRAARSGSSIRSGAAPSVPDPGSLVHDAETIVRLAWRRDLYAMRGLAEEQLEAAIADSLQAYEALRQAQRDSIPGRIADAHARFEAATRLTRTKTDNRDRINELIASDAGDGSAPSAVLPAVIRVLSRVRRLAATVRSRIRPPDRAGRP</sequence>
<organism evidence="1 2">
    <name type="scientific">Catenulispora yoronensis</name>
    <dbReference type="NCBI Taxonomy" id="450799"/>
    <lineage>
        <taxon>Bacteria</taxon>
        <taxon>Bacillati</taxon>
        <taxon>Actinomycetota</taxon>
        <taxon>Actinomycetes</taxon>
        <taxon>Catenulisporales</taxon>
        <taxon>Catenulisporaceae</taxon>
        <taxon>Catenulispora</taxon>
    </lineage>
</organism>
<dbReference type="Proteomes" id="UP001500751">
    <property type="component" value="Unassembled WGS sequence"/>
</dbReference>
<accession>A0ABP5F200</accession>
<gene>
    <name evidence="1" type="ORF">GCM10009839_00780</name>
</gene>
<dbReference type="EMBL" id="BAAAQN010000001">
    <property type="protein sequence ID" value="GAA2010698.1"/>
    <property type="molecule type" value="Genomic_DNA"/>
</dbReference>
<name>A0ABP5F200_9ACTN</name>
<comment type="caution">
    <text evidence="1">The sequence shown here is derived from an EMBL/GenBank/DDBJ whole genome shotgun (WGS) entry which is preliminary data.</text>
</comment>
<keyword evidence="2" id="KW-1185">Reference proteome</keyword>
<proteinExistence type="predicted"/>
<protein>
    <submittedName>
        <fullName evidence="1">Uncharacterized protein</fullName>
    </submittedName>
</protein>
<reference evidence="2" key="1">
    <citation type="journal article" date="2019" name="Int. J. Syst. Evol. Microbiol.">
        <title>The Global Catalogue of Microorganisms (GCM) 10K type strain sequencing project: providing services to taxonomists for standard genome sequencing and annotation.</title>
        <authorList>
            <consortium name="The Broad Institute Genomics Platform"/>
            <consortium name="The Broad Institute Genome Sequencing Center for Infectious Disease"/>
            <person name="Wu L."/>
            <person name="Ma J."/>
        </authorList>
    </citation>
    <scope>NUCLEOTIDE SEQUENCE [LARGE SCALE GENOMIC DNA]</scope>
    <source>
        <strain evidence="2">JCM 16014</strain>
    </source>
</reference>
<evidence type="ECO:0000313" key="1">
    <source>
        <dbReference type="EMBL" id="GAA2010698.1"/>
    </source>
</evidence>